<dbReference type="PANTHER" id="PTHR10155:SF5">
    <property type="entry name" value="SUPPRESSOR OF CYTOKINE SIGNALING 7"/>
    <property type="match status" value="1"/>
</dbReference>
<dbReference type="GeneID" id="101741974"/>
<dbReference type="SUPFAM" id="SSF158235">
    <property type="entry name" value="SOCS box-like"/>
    <property type="match status" value="1"/>
</dbReference>
<dbReference type="Proteomes" id="UP000005204">
    <property type="component" value="Unassembled WGS sequence"/>
</dbReference>
<evidence type="ECO:0000256" key="5">
    <source>
        <dbReference type="ARBA" id="ARBA00043952"/>
    </source>
</evidence>
<accession>A0A8R2APF9</accession>
<dbReference type="InterPro" id="IPR036036">
    <property type="entry name" value="SOCS_box-like_dom_sf"/>
</dbReference>
<evidence type="ECO:0000256" key="2">
    <source>
        <dbReference type="ARBA" id="ARBA00022700"/>
    </source>
</evidence>
<reference evidence="10" key="3">
    <citation type="submission" date="2023-08" db="EMBL/GenBank/DDBJ databases">
        <title>Cloning of suppressor of cytokine signaling 7 from silkworm (Bombyx mori) and its response to the infection of Bombyx mori nucleopolyhedrovirus.</title>
        <authorList>
            <person name="Wang Q."/>
            <person name="Xia H."/>
        </authorList>
    </citation>
    <scope>NUCLEOTIDE SEQUENCE</scope>
</reference>
<evidence type="ECO:0000256" key="7">
    <source>
        <dbReference type="SAM" id="MobiDB-lite"/>
    </source>
</evidence>
<evidence type="ECO:0000256" key="4">
    <source>
        <dbReference type="ARBA" id="ARBA00022999"/>
    </source>
</evidence>
<dbReference type="Gene3D" id="3.30.505.10">
    <property type="entry name" value="SH2 domain"/>
    <property type="match status" value="1"/>
</dbReference>
<dbReference type="RefSeq" id="XP_004929963.2">
    <property type="nucleotide sequence ID" value="XM_004929906.5"/>
</dbReference>
<dbReference type="EnsemblMetazoa" id="XM_004929906.4">
    <property type="protein sequence ID" value="XP_004929963.2"/>
    <property type="gene ID" value="LOC101741974"/>
</dbReference>
<evidence type="ECO:0000313" key="10">
    <source>
        <dbReference type="EMBL" id="WNV36328.1"/>
    </source>
</evidence>
<evidence type="ECO:0000256" key="3">
    <source>
        <dbReference type="ARBA" id="ARBA00022786"/>
    </source>
</evidence>
<dbReference type="PROSITE" id="PS50001">
    <property type="entry name" value="SH2"/>
    <property type="match status" value="1"/>
</dbReference>
<evidence type="ECO:0000256" key="6">
    <source>
        <dbReference type="PROSITE-ProRule" id="PRU00191"/>
    </source>
</evidence>
<dbReference type="Pfam" id="PF07525">
    <property type="entry name" value="SOCS_box"/>
    <property type="match status" value="1"/>
</dbReference>
<dbReference type="CDD" id="cd10388">
    <property type="entry name" value="SH2_SOCS7"/>
    <property type="match status" value="1"/>
</dbReference>
<dbReference type="SUPFAM" id="SSF55550">
    <property type="entry name" value="SH2 domain"/>
    <property type="match status" value="1"/>
</dbReference>
<feature type="compositionally biased region" description="Polar residues" evidence="7">
    <location>
        <begin position="423"/>
        <end position="433"/>
    </location>
</feature>
<dbReference type="SMART" id="SM00253">
    <property type="entry name" value="SOCS"/>
    <property type="match status" value="1"/>
</dbReference>
<evidence type="ECO:0000259" key="8">
    <source>
        <dbReference type="PROSITE" id="PS50001"/>
    </source>
</evidence>
<dbReference type="SMART" id="SM00252">
    <property type="entry name" value="SH2"/>
    <property type="match status" value="1"/>
</dbReference>
<keyword evidence="3" id="KW-0833">Ubl conjugation pathway</keyword>
<dbReference type="GO" id="GO:0009968">
    <property type="term" value="P:negative regulation of signal transduction"/>
    <property type="evidence" value="ECO:0007669"/>
    <property type="project" value="UniProtKB-KW"/>
</dbReference>
<evidence type="ECO:0000256" key="1">
    <source>
        <dbReference type="ARBA" id="ARBA00022604"/>
    </source>
</evidence>
<keyword evidence="4 6" id="KW-0727">SH2 domain</keyword>
<comment type="pathway">
    <text evidence="5">Protein modification.</text>
</comment>
<feature type="region of interest" description="Disordered" evidence="7">
    <location>
        <begin position="1"/>
        <end position="33"/>
    </location>
</feature>
<dbReference type="EMBL" id="OR509698">
    <property type="protein sequence ID" value="WNV36328.1"/>
    <property type="molecule type" value="mRNA"/>
</dbReference>
<dbReference type="KEGG" id="bmor:101741974"/>
<feature type="compositionally biased region" description="Polar residues" evidence="7">
    <location>
        <begin position="378"/>
        <end position="399"/>
    </location>
</feature>
<evidence type="ECO:0000259" key="9">
    <source>
        <dbReference type="PROSITE" id="PS50225"/>
    </source>
</evidence>
<dbReference type="GO" id="GO:0046854">
    <property type="term" value="P:phosphatidylinositol phosphate biosynthetic process"/>
    <property type="evidence" value="ECO:0007669"/>
    <property type="project" value="TreeGrafter"/>
</dbReference>
<keyword evidence="12" id="KW-1185">Reference proteome</keyword>
<dbReference type="CDD" id="cd03741">
    <property type="entry name" value="SOCS_SOCS7"/>
    <property type="match status" value="1"/>
</dbReference>
<protein>
    <submittedName>
        <fullName evidence="10">SOCS7</fullName>
    </submittedName>
</protein>
<feature type="compositionally biased region" description="Basic and acidic residues" evidence="7">
    <location>
        <begin position="404"/>
        <end position="421"/>
    </location>
</feature>
<dbReference type="InterPro" id="IPR036860">
    <property type="entry name" value="SH2_dom_sf"/>
</dbReference>
<dbReference type="GO" id="GO:0035556">
    <property type="term" value="P:intracellular signal transduction"/>
    <property type="evidence" value="ECO:0007669"/>
    <property type="project" value="InterPro"/>
</dbReference>
<feature type="region of interest" description="Disordered" evidence="7">
    <location>
        <begin position="476"/>
        <end position="503"/>
    </location>
</feature>
<proteinExistence type="evidence at transcript level"/>
<dbReference type="PROSITE" id="PS50225">
    <property type="entry name" value="SOCS"/>
    <property type="match status" value="1"/>
</dbReference>
<keyword evidence="2" id="KW-0734">Signal transduction inhibitor</keyword>
<dbReference type="SMART" id="SM00969">
    <property type="entry name" value="SOCS_box"/>
    <property type="match status" value="1"/>
</dbReference>
<dbReference type="GO" id="GO:0005942">
    <property type="term" value="C:phosphatidylinositol 3-kinase complex"/>
    <property type="evidence" value="ECO:0007669"/>
    <property type="project" value="TreeGrafter"/>
</dbReference>
<dbReference type="InterPro" id="IPR035866">
    <property type="entry name" value="SOCS7_SH2"/>
</dbReference>
<dbReference type="InterPro" id="IPR037346">
    <property type="entry name" value="SOCS7_SOCS"/>
</dbReference>
<dbReference type="AlphaFoldDB" id="A0A8R2APF9"/>
<evidence type="ECO:0000313" key="12">
    <source>
        <dbReference type="Proteomes" id="UP000005204"/>
    </source>
</evidence>
<dbReference type="PANTHER" id="PTHR10155">
    <property type="entry name" value="PHOSPHATIDYLINOSITOL 3-KINASE REGULATORY SUBUNIT"/>
    <property type="match status" value="1"/>
</dbReference>
<dbReference type="InterPro" id="IPR001496">
    <property type="entry name" value="SOCS_box"/>
</dbReference>
<organism evidence="11 12">
    <name type="scientific">Bombyx mori</name>
    <name type="common">Silk moth</name>
    <dbReference type="NCBI Taxonomy" id="7091"/>
    <lineage>
        <taxon>Eukaryota</taxon>
        <taxon>Metazoa</taxon>
        <taxon>Ecdysozoa</taxon>
        <taxon>Arthropoda</taxon>
        <taxon>Hexapoda</taxon>
        <taxon>Insecta</taxon>
        <taxon>Pterygota</taxon>
        <taxon>Neoptera</taxon>
        <taxon>Endopterygota</taxon>
        <taxon>Lepidoptera</taxon>
        <taxon>Glossata</taxon>
        <taxon>Ditrysia</taxon>
        <taxon>Bombycoidea</taxon>
        <taxon>Bombycidae</taxon>
        <taxon>Bombycinae</taxon>
        <taxon>Bombyx</taxon>
    </lineage>
</organism>
<feature type="compositionally biased region" description="Polar residues" evidence="7">
    <location>
        <begin position="1"/>
        <end position="11"/>
    </location>
</feature>
<dbReference type="Pfam" id="PF00017">
    <property type="entry name" value="SH2"/>
    <property type="match status" value="1"/>
</dbReference>
<dbReference type="InterPro" id="IPR000980">
    <property type="entry name" value="SH2"/>
</dbReference>
<feature type="domain" description="SH2" evidence="8">
    <location>
        <begin position="525"/>
        <end position="630"/>
    </location>
</feature>
<keyword evidence="1" id="KW-0341">Growth regulation</keyword>
<feature type="domain" description="SOCS box" evidence="9">
    <location>
        <begin position="625"/>
        <end position="675"/>
    </location>
</feature>
<dbReference type="FunFam" id="1.10.750.20:FF:000002">
    <property type="entry name" value="Suppressor of cytokine signaling 2"/>
    <property type="match status" value="1"/>
</dbReference>
<evidence type="ECO:0000313" key="11">
    <source>
        <dbReference type="EnsemblMetazoa" id="XP_004929963.2"/>
    </source>
</evidence>
<name>A0A8R2APF9_BOMMO</name>
<reference evidence="12" key="1">
    <citation type="journal article" date="2008" name="Insect Biochem. Mol. Biol.">
        <title>The genome of a lepidopteran model insect, the silkworm Bombyx mori.</title>
        <authorList>
            <consortium name="International Silkworm Genome Consortium"/>
        </authorList>
    </citation>
    <scope>NUCLEOTIDE SEQUENCE [LARGE SCALE GENOMIC DNA]</scope>
    <source>
        <strain evidence="12">p50T</strain>
    </source>
</reference>
<sequence>MESPPFSTQSEAPPLSEDSGLLITSGSFSSDSASGWHYVASELQESDFDEKSLSLCESTETSERMCDFFNTVKKGPGKVILTTIEPPPEFQDNPEENAEAKTCTTVNILSQPAASIENSSKNLKTQNLDVAANIKHVSPICSKKSKPEMMYEHRQCLNHRFSSPRLLHLSPCRGTRPSSRSSVSSRLSSSHNSLVTQFQIDDSNFITQAISHDTLSTATTDITDMYNVPFDSDIYAVPIDMIRPGQSNIKHKSKKTNRSNKRRVRVISQNTSIPHASIEKHHKAKESVRHKEIKIKRHSLPSSSYKRNIVESDTDSLQLTLREMRKYLHTLYSSSSDSECRNTVSRKNNTVITSVGVHAKHVNKDANSNMFHKDSNEISKSNDPYNQRKSTKNSCGTNMKSKKQKDNLAKDIEVDKTEKPTKKNASNPTQKPKMSTVRILSINLKQSFCNLFRWRRQPVVDNVTEVERLGKQGKIDESPPAAVRRALPPLPQTPHTSHASRRATNDEETIMDFAKSIQKVKDYGWYWGPLSVEAAEKILSNEPDGSFIVRDSSDDHYIFTLTFKLNGLRHVRIEHDQGNFCFGGCTMFKAQTIVEFIENAVETSRSGRYLFFLNLRPVLGPVRVQLLYPVSRFKRVQSLQHMCRFVILKYVRRDLISSLPLPRRLVDYLSATHYYSELLADI</sequence>
<dbReference type="GO" id="GO:0046935">
    <property type="term" value="F:1-phosphatidylinositol-3-kinase regulator activity"/>
    <property type="evidence" value="ECO:0007669"/>
    <property type="project" value="TreeGrafter"/>
</dbReference>
<feature type="region of interest" description="Disordered" evidence="7">
    <location>
        <begin position="367"/>
        <end position="436"/>
    </location>
</feature>
<reference evidence="11" key="2">
    <citation type="submission" date="2022-06" db="UniProtKB">
        <authorList>
            <consortium name="EnsemblMetazoa"/>
        </authorList>
    </citation>
    <scope>IDENTIFICATION</scope>
    <source>
        <strain evidence="11">p50T (Dazao)</strain>
    </source>
</reference>